<proteinExistence type="predicted"/>
<evidence type="ECO:0000313" key="3">
    <source>
        <dbReference type="Proteomes" id="UP001187682"/>
    </source>
</evidence>
<evidence type="ECO:0000259" key="1">
    <source>
        <dbReference type="Pfam" id="PF21761"/>
    </source>
</evidence>
<dbReference type="EMBL" id="ONZQ02000016">
    <property type="protein sequence ID" value="SPO06581.1"/>
    <property type="molecule type" value="Genomic_DNA"/>
</dbReference>
<dbReference type="Proteomes" id="UP001187682">
    <property type="component" value="Unassembled WGS sequence"/>
</dbReference>
<keyword evidence="3" id="KW-1185">Reference proteome</keyword>
<evidence type="ECO:0000313" key="2">
    <source>
        <dbReference type="EMBL" id="SPO06581.1"/>
    </source>
</evidence>
<feature type="domain" description="NADPH-dependent reductive aminase-like C-terminal" evidence="1">
    <location>
        <begin position="71"/>
        <end position="179"/>
    </location>
</feature>
<dbReference type="Pfam" id="PF21761">
    <property type="entry name" value="RedAm-like_C"/>
    <property type="match status" value="1"/>
</dbReference>
<comment type="caution">
    <text evidence="2">The sequence shown here is derived from an EMBL/GenBank/DDBJ whole genome shotgun (WGS) entry which is preliminary data.</text>
</comment>
<dbReference type="AlphaFoldDB" id="A0AAE8N5D0"/>
<dbReference type="Gene3D" id="1.10.1040.10">
    <property type="entry name" value="N-(1-d-carboxylethyl)-l-norvaline Dehydrogenase, domain 2"/>
    <property type="match status" value="1"/>
</dbReference>
<accession>A0AAE8N5D0</accession>
<name>A0AAE8N5D0_9PEZI</name>
<gene>
    <name evidence="2" type="ORF">DNG_09271</name>
</gene>
<dbReference type="InterPro" id="IPR013328">
    <property type="entry name" value="6PGD_dom2"/>
</dbReference>
<protein>
    <recommendedName>
        <fullName evidence="1">NADPH-dependent reductive aminase-like C-terminal domain-containing protein</fullName>
    </recommendedName>
</protein>
<dbReference type="InterPro" id="IPR048666">
    <property type="entry name" value="RedAm-like_C"/>
</dbReference>
<reference evidence="2" key="1">
    <citation type="submission" date="2018-03" db="EMBL/GenBank/DDBJ databases">
        <authorList>
            <person name="Guldener U."/>
        </authorList>
    </citation>
    <scope>NUCLEOTIDE SEQUENCE</scope>
</reference>
<sequence length="224" mass="24286">MHPSPAAPYSATRLHTPFARDLGKALQAITPVQLSFREPRRRASGPQTSDQGIVCGLLAAFGNGQYLGSETGAASRFDNGLLVQMYGMFLGMFLGLGIMKKGSPDGNIGSSIDGMVPLLQALVPLMGMIARRWDAGEFTENDGHPMNMLVEGIETIRRTCEESGVDFGTMELFLERMKAAEVLVVVKGGFDNSALGPSLFPHHEADLRQETIKPEGFGCHTRFR</sequence>
<organism evidence="2 3">
    <name type="scientific">Cephalotrichum gorgonifer</name>
    <dbReference type="NCBI Taxonomy" id="2041049"/>
    <lineage>
        <taxon>Eukaryota</taxon>
        <taxon>Fungi</taxon>
        <taxon>Dikarya</taxon>
        <taxon>Ascomycota</taxon>
        <taxon>Pezizomycotina</taxon>
        <taxon>Sordariomycetes</taxon>
        <taxon>Hypocreomycetidae</taxon>
        <taxon>Microascales</taxon>
        <taxon>Microascaceae</taxon>
        <taxon>Cephalotrichum</taxon>
    </lineage>
</organism>